<sequence>MLVFLSALTGHQDRTAARIQNSVVLSGRSYLTREHLRALRDVAESNARQALLYAQEYPGGYDGESAGTALLIMQTTESITRQLAGELGIPDHRGDHEMLAICDAVTAVYASFRICLGRDAAEERYAAAVRAASAVRPGPRQPATEVI</sequence>
<protein>
    <submittedName>
        <fullName evidence="1">Uncharacterized protein</fullName>
    </submittedName>
</protein>
<proteinExistence type="predicted"/>
<accession>A0A1R0KER5</accession>
<dbReference type="STRING" id="76021.BS329_38925"/>
<dbReference type="EMBL" id="MQUQ01000031">
    <property type="protein sequence ID" value="OLZ43634.1"/>
    <property type="molecule type" value="Genomic_DNA"/>
</dbReference>
<evidence type="ECO:0000313" key="2">
    <source>
        <dbReference type="Proteomes" id="UP000187486"/>
    </source>
</evidence>
<name>A0A1R0KER5_9PSEU</name>
<keyword evidence="2" id="KW-1185">Reference proteome</keyword>
<dbReference type="Proteomes" id="UP000187486">
    <property type="component" value="Unassembled WGS sequence"/>
</dbReference>
<reference evidence="1 2" key="1">
    <citation type="submission" date="2016-01" db="EMBL/GenBank/DDBJ databases">
        <title>Amycolatopsis coloradensis genome sequencing and assembly.</title>
        <authorList>
            <person name="Mayilraj S."/>
        </authorList>
    </citation>
    <scope>NUCLEOTIDE SEQUENCE [LARGE SCALE GENOMIC DNA]</scope>
    <source>
        <strain evidence="1 2">DSM 44225</strain>
    </source>
</reference>
<evidence type="ECO:0000313" key="1">
    <source>
        <dbReference type="EMBL" id="OLZ43634.1"/>
    </source>
</evidence>
<organism evidence="1 2">
    <name type="scientific">Amycolatopsis coloradensis</name>
    <dbReference type="NCBI Taxonomy" id="76021"/>
    <lineage>
        <taxon>Bacteria</taxon>
        <taxon>Bacillati</taxon>
        <taxon>Actinomycetota</taxon>
        <taxon>Actinomycetes</taxon>
        <taxon>Pseudonocardiales</taxon>
        <taxon>Pseudonocardiaceae</taxon>
        <taxon>Amycolatopsis</taxon>
    </lineage>
</organism>
<gene>
    <name evidence="1" type="ORF">BS329_38925</name>
</gene>
<comment type="caution">
    <text evidence="1">The sequence shown here is derived from an EMBL/GenBank/DDBJ whole genome shotgun (WGS) entry which is preliminary data.</text>
</comment>
<dbReference type="AlphaFoldDB" id="A0A1R0KER5"/>
<dbReference type="RefSeq" id="WP_076168296.1">
    <property type="nucleotide sequence ID" value="NZ_JBEZVB010000047.1"/>
</dbReference>
<dbReference type="OrthoDB" id="9905032at2"/>